<accession>A0A0D3K4X5</accession>
<feature type="region of interest" description="Disordered" evidence="2">
    <location>
        <begin position="1"/>
        <end position="21"/>
    </location>
</feature>
<dbReference type="eggNOG" id="KOG3719">
    <property type="taxonomic scope" value="Eukaryota"/>
</dbReference>
<organism evidence="4 5">
    <name type="scientific">Emiliania huxleyi (strain CCMP1516)</name>
    <dbReference type="NCBI Taxonomy" id="280463"/>
    <lineage>
        <taxon>Eukaryota</taxon>
        <taxon>Haptista</taxon>
        <taxon>Haptophyta</taxon>
        <taxon>Prymnesiophyceae</taxon>
        <taxon>Isochrysidales</taxon>
        <taxon>Noelaerhabdaceae</taxon>
        <taxon>Emiliania</taxon>
    </lineage>
</organism>
<dbReference type="Gene3D" id="3.30.559.10">
    <property type="entry name" value="Chloramphenicol acetyltransferase-like domain"/>
    <property type="match status" value="1"/>
</dbReference>
<dbReference type="STRING" id="2903.R1EW11"/>
<proteinExistence type="inferred from homology"/>
<dbReference type="InterPro" id="IPR000542">
    <property type="entry name" value="Carn_acyl_trans"/>
</dbReference>
<dbReference type="SUPFAM" id="SSF52777">
    <property type="entry name" value="CoA-dependent acyltransferases"/>
    <property type="match status" value="1"/>
</dbReference>
<evidence type="ECO:0000313" key="5">
    <source>
        <dbReference type="Proteomes" id="UP000013827"/>
    </source>
</evidence>
<sequence length="174" mass="18735">MSGRTVSTYESASTAAFKHGRTETIRSATPESRAFTDAFTDPAATPSARAAAMRAAVRNHSRVSRDALIGAGMDRHLWVLQRMAAERGLAPPLFESEAYRRLSKIVISTSTLSSPALANGGFGPFHPDCFAVGYVIRADGCGGQIMTYQRDSTGFADCMVAAMREMRDVLHVDS</sequence>
<comment type="similarity">
    <text evidence="1">Belongs to the carnitine/choline acetyltransferase family.</text>
</comment>
<evidence type="ECO:0000313" key="4">
    <source>
        <dbReference type="EnsemblProtists" id="EOD30810"/>
    </source>
</evidence>
<reference evidence="4" key="2">
    <citation type="submission" date="2024-10" db="UniProtKB">
        <authorList>
            <consortium name="EnsemblProtists"/>
        </authorList>
    </citation>
    <scope>IDENTIFICATION</scope>
</reference>
<dbReference type="Pfam" id="PF00755">
    <property type="entry name" value="Carn_acyltransf"/>
    <property type="match status" value="1"/>
</dbReference>
<dbReference type="EnsemblProtists" id="EOD30810">
    <property type="protein sequence ID" value="EOD30810"/>
    <property type="gene ID" value="EMIHUDRAFT_365211"/>
</dbReference>
<dbReference type="HOGENOM" id="CLU_1542920_0_0_1"/>
<dbReference type="AlphaFoldDB" id="A0A0D3K4X5"/>
<evidence type="ECO:0000256" key="1">
    <source>
        <dbReference type="ARBA" id="ARBA00005232"/>
    </source>
</evidence>
<dbReference type="PANTHER" id="PTHR22589:SF16">
    <property type="entry name" value="CARNITINE O-PALMITOYLTRANSFERASE 2, MITOCHONDRIAL"/>
    <property type="match status" value="1"/>
</dbReference>
<dbReference type="GO" id="GO:0004095">
    <property type="term" value="F:carnitine O-palmitoyltransferase activity"/>
    <property type="evidence" value="ECO:0007669"/>
    <property type="project" value="TreeGrafter"/>
</dbReference>
<protein>
    <recommendedName>
        <fullName evidence="3">Choline/carnitine acyltransferase domain-containing protein</fullName>
    </recommendedName>
</protein>
<dbReference type="RefSeq" id="XP_005783239.1">
    <property type="nucleotide sequence ID" value="XM_005783182.1"/>
</dbReference>
<dbReference type="OMA" id="TEEIRCT"/>
<dbReference type="InterPro" id="IPR039551">
    <property type="entry name" value="Cho/carn_acyl_trans"/>
</dbReference>
<keyword evidence="5" id="KW-1185">Reference proteome</keyword>
<dbReference type="PANTHER" id="PTHR22589">
    <property type="entry name" value="CARNITINE O-ACYLTRANSFERASE"/>
    <property type="match status" value="1"/>
</dbReference>
<dbReference type="GO" id="GO:0006635">
    <property type="term" value="P:fatty acid beta-oxidation"/>
    <property type="evidence" value="ECO:0007669"/>
    <property type="project" value="TreeGrafter"/>
</dbReference>
<dbReference type="KEGG" id="ehx:EMIHUDRAFT_365211"/>
<reference evidence="5" key="1">
    <citation type="journal article" date="2013" name="Nature">
        <title>Pan genome of the phytoplankton Emiliania underpins its global distribution.</title>
        <authorList>
            <person name="Read B.A."/>
            <person name="Kegel J."/>
            <person name="Klute M.J."/>
            <person name="Kuo A."/>
            <person name="Lefebvre S.C."/>
            <person name="Maumus F."/>
            <person name="Mayer C."/>
            <person name="Miller J."/>
            <person name="Monier A."/>
            <person name="Salamov A."/>
            <person name="Young J."/>
            <person name="Aguilar M."/>
            <person name="Claverie J.M."/>
            <person name="Frickenhaus S."/>
            <person name="Gonzalez K."/>
            <person name="Herman E.K."/>
            <person name="Lin Y.C."/>
            <person name="Napier J."/>
            <person name="Ogata H."/>
            <person name="Sarno A.F."/>
            <person name="Shmutz J."/>
            <person name="Schroeder D."/>
            <person name="de Vargas C."/>
            <person name="Verret F."/>
            <person name="von Dassow P."/>
            <person name="Valentin K."/>
            <person name="Van de Peer Y."/>
            <person name="Wheeler G."/>
            <person name="Dacks J.B."/>
            <person name="Delwiche C.F."/>
            <person name="Dyhrman S.T."/>
            <person name="Glockner G."/>
            <person name="John U."/>
            <person name="Richards T."/>
            <person name="Worden A.Z."/>
            <person name="Zhang X."/>
            <person name="Grigoriev I.V."/>
            <person name="Allen A.E."/>
            <person name="Bidle K."/>
            <person name="Borodovsky M."/>
            <person name="Bowler C."/>
            <person name="Brownlee C."/>
            <person name="Cock J.M."/>
            <person name="Elias M."/>
            <person name="Gladyshev V.N."/>
            <person name="Groth M."/>
            <person name="Guda C."/>
            <person name="Hadaegh A."/>
            <person name="Iglesias-Rodriguez M.D."/>
            <person name="Jenkins J."/>
            <person name="Jones B.M."/>
            <person name="Lawson T."/>
            <person name="Leese F."/>
            <person name="Lindquist E."/>
            <person name="Lobanov A."/>
            <person name="Lomsadze A."/>
            <person name="Malik S.B."/>
            <person name="Marsh M.E."/>
            <person name="Mackinder L."/>
            <person name="Mock T."/>
            <person name="Mueller-Roeber B."/>
            <person name="Pagarete A."/>
            <person name="Parker M."/>
            <person name="Probert I."/>
            <person name="Quesneville H."/>
            <person name="Raines C."/>
            <person name="Rensing S.A."/>
            <person name="Riano-Pachon D.M."/>
            <person name="Richier S."/>
            <person name="Rokitta S."/>
            <person name="Shiraiwa Y."/>
            <person name="Soanes D.M."/>
            <person name="van der Giezen M."/>
            <person name="Wahlund T.M."/>
            <person name="Williams B."/>
            <person name="Wilson W."/>
            <person name="Wolfe G."/>
            <person name="Wurch L.L."/>
        </authorList>
    </citation>
    <scope>NUCLEOTIDE SEQUENCE</scope>
</reference>
<evidence type="ECO:0000259" key="3">
    <source>
        <dbReference type="Pfam" id="PF00755"/>
    </source>
</evidence>
<evidence type="ECO:0000256" key="2">
    <source>
        <dbReference type="SAM" id="MobiDB-lite"/>
    </source>
</evidence>
<feature type="compositionally biased region" description="Polar residues" evidence="2">
    <location>
        <begin position="1"/>
        <end position="14"/>
    </location>
</feature>
<feature type="domain" description="Choline/carnitine acyltransferase" evidence="3">
    <location>
        <begin position="1"/>
        <end position="159"/>
    </location>
</feature>
<dbReference type="GO" id="GO:0005739">
    <property type="term" value="C:mitochondrion"/>
    <property type="evidence" value="ECO:0007669"/>
    <property type="project" value="TreeGrafter"/>
</dbReference>
<dbReference type="Proteomes" id="UP000013827">
    <property type="component" value="Unassembled WGS sequence"/>
</dbReference>
<dbReference type="InterPro" id="IPR023213">
    <property type="entry name" value="CAT-like_dom_sf"/>
</dbReference>
<name>A0A0D3K4X5_EMIH1</name>
<dbReference type="GeneID" id="17276084"/>
<dbReference type="PaxDb" id="2903-EOD30810"/>